<evidence type="ECO:0000313" key="12">
    <source>
        <dbReference type="Proteomes" id="UP001276659"/>
    </source>
</evidence>
<dbReference type="GO" id="GO:0008298">
    <property type="term" value="P:intracellular mRNA localization"/>
    <property type="evidence" value="ECO:0007669"/>
    <property type="project" value="TreeGrafter"/>
</dbReference>
<evidence type="ECO:0000256" key="1">
    <source>
        <dbReference type="ARBA" id="ARBA00001977"/>
    </source>
</evidence>
<dbReference type="InterPro" id="IPR037650">
    <property type="entry name" value="Loc1"/>
</dbReference>
<dbReference type="GO" id="GO:0005730">
    <property type="term" value="C:nucleolus"/>
    <property type="evidence" value="ECO:0007669"/>
    <property type="project" value="UniProtKB-SubCell"/>
</dbReference>
<comment type="similarity">
    <text evidence="3">Belongs to the LOC1 family.</text>
</comment>
<evidence type="ECO:0000256" key="5">
    <source>
        <dbReference type="ARBA" id="ARBA00022448"/>
    </source>
</evidence>
<evidence type="ECO:0000256" key="10">
    <source>
        <dbReference type="SAM" id="MobiDB-lite"/>
    </source>
</evidence>
<sequence length="90" mass="9568">MAPTRTAKTSAKGAKGSTKSNVLGAKAKGRISKKAKAPPPKLQKTKSATAPTKKKKKRVYTEKELGIPKLNMITPMGVDLPKGKKKGKIL</sequence>
<dbReference type="Proteomes" id="UP001276659">
    <property type="component" value="Unassembled WGS sequence"/>
</dbReference>
<feature type="region of interest" description="Disordered" evidence="10">
    <location>
        <begin position="1"/>
        <end position="60"/>
    </location>
</feature>
<evidence type="ECO:0000256" key="6">
    <source>
        <dbReference type="ARBA" id="ARBA00022517"/>
    </source>
</evidence>
<feature type="compositionally biased region" description="Basic residues" evidence="10">
    <location>
        <begin position="27"/>
        <end position="36"/>
    </location>
</feature>
<name>A0AAD9Z2T9_9LECA</name>
<dbReference type="GO" id="GO:0003729">
    <property type="term" value="F:mRNA binding"/>
    <property type="evidence" value="ECO:0007669"/>
    <property type="project" value="InterPro"/>
</dbReference>
<evidence type="ECO:0000313" key="11">
    <source>
        <dbReference type="EMBL" id="KAK3169866.1"/>
    </source>
</evidence>
<evidence type="ECO:0000256" key="2">
    <source>
        <dbReference type="ARBA" id="ARBA00004604"/>
    </source>
</evidence>
<keyword evidence="8" id="KW-0175">Coiled coil</keyword>
<reference evidence="11" key="1">
    <citation type="submission" date="2022-11" db="EMBL/GenBank/DDBJ databases">
        <title>Chromosomal genome sequence assembly and mating type (MAT) locus characterization of the leprose asexual lichenized fungus Lepraria neglecta (Nyl.) Erichsen.</title>
        <authorList>
            <person name="Allen J.L."/>
            <person name="Pfeffer B."/>
        </authorList>
    </citation>
    <scope>NUCLEOTIDE SEQUENCE</scope>
    <source>
        <strain evidence="11">Allen 5258</strain>
    </source>
</reference>
<keyword evidence="12" id="KW-1185">Reference proteome</keyword>
<comment type="caution">
    <text evidence="11">The sequence shown here is derived from an EMBL/GenBank/DDBJ whole genome shotgun (WGS) entry which is preliminary data.</text>
</comment>
<evidence type="ECO:0000256" key="4">
    <source>
        <dbReference type="ARBA" id="ARBA00011339"/>
    </source>
</evidence>
<evidence type="ECO:0000256" key="7">
    <source>
        <dbReference type="ARBA" id="ARBA00022816"/>
    </source>
</evidence>
<keyword evidence="6" id="KW-0690">Ribosome biogenesis</keyword>
<evidence type="ECO:0000256" key="3">
    <source>
        <dbReference type="ARBA" id="ARBA00008132"/>
    </source>
</evidence>
<dbReference type="GO" id="GO:0030687">
    <property type="term" value="C:preribosome, large subunit precursor"/>
    <property type="evidence" value="ECO:0007669"/>
    <property type="project" value="TreeGrafter"/>
</dbReference>
<keyword evidence="7" id="KW-0509">mRNA transport</keyword>
<dbReference type="GO" id="GO:0042273">
    <property type="term" value="P:ribosomal large subunit biogenesis"/>
    <property type="evidence" value="ECO:0007669"/>
    <property type="project" value="InterPro"/>
</dbReference>
<evidence type="ECO:0000256" key="8">
    <source>
        <dbReference type="ARBA" id="ARBA00023054"/>
    </source>
</evidence>
<dbReference type="AlphaFoldDB" id="A0AAD9Z2T9"/>
<keyword evidence="9" id="KW-0539">Nucleus</keyword>
<evidence type="ECO:0000256" key="9">
    <source>
        <dbReference type="ARBA" id="ARBA00023242"/>
    </source>
</evidence>
<organism evidence="11 12">
    <name type="scientific">Lepraria neglecta</name>
    <dbReference type="NCBI Taxonomy" id="209136"/>
    <lineage>
        <taxon>Eukaryota</taxon>
        <taxon>Fungi</taxon>
        <taxon>Dikarya</taxon>
        <taxon>Ascomycota</taxon>
        <taxon>Pezizomycotina</taxon>
        <taxon>Lecanoromycetes</taxon>
        <taxon>OSLEUM clade</taxon>
        <taxon>Lecanoromycetidae</taxon>
        <taxon>Lecanorales</taxon>
        <taxon>Lecanorineae</taxon>
        <taxon>Stereocaulaceae</taxon>
        <taxon>Lepraria</taxon>
    </lineage>
</organism>
<gene>
    <name evidence="11" type="primary">LOC1_2</name>
    <name evidence="11" type="ORF">OEA41_009250</name>
</gene>
<dbReference type="GO" id="GO:0051028">
    <property type="term" value="P:mRNA transport"/>
    <property type="evidence" value="ECO:0007669"/>
    <property type="project" value="UniProtKB-KW"/>
</dbReference>
<protein>
    <submittedName>
        <fullName evidence="11">60S ribosomal subunit assembly/export protein</fullName>
    </submittedName>
</protein>
<comment type="subunit">
    <text evidence="4">Component of the 66S pre-ribosomal particle.</text>
</comment>
<accession>A0AAD9Z2T9</accession>
<dbReference type="EMBL" id="JASNWA010000009">
    <property type="protein sequence ID" value="KAK3169866.1"/>
    <property type="molecule type" value="Genomic_DNA"/>
</dbReference>
<proteinExistence type="inferred from homology"/>
<comment type="function">
    <text evidence="1">Required for efficient assembly and nuclear export of the 60S ribosomal subunit.</text>
</comment>
<dbReference type="PANTHER" id="PTHR28028:SF1">
    <property type="entry name" value="60S RIBOSOMAL SUBUNIT ASSEMBLY_EXPORT PROTEIN LOC1"/>
    <property type="match status" value="1"/>
</dbReference>
<comment type="subcellular location">
    <subcellularLocation>
        <location evidence="2">Nucleus</location>
        <location evidence="2">Nucleolus</location>
    </subcellularLocation>
</comment>
<dbReference type="PANTHER" id="PTHR28028">
    <property type="entry name" value="60S RIBOSOMAL SUBUNIT ASSEMBLY/EXPORT PROTEIN LOC1"/>
    <property type="match status" value="1"/>
</dbReference>
<keyword evidence="5" id="KW-0813">Transport</keyword>